<dbReference type="EMBL" id="CP144692">
    <property type="protein sequence ID" value="WVY97818.1"/>
    <property type="molecule type" value="Genomic_DNA"/>
</dbReference>
<feature type="region of interest" description="Disordered" evidence="1">
    <location>
        <begin position="84"/>
        <end position="105"/>
    </location>
</feature>
<dbReference type="AlphaFoldDB" id="A0AAQ3RJN3"/>
<name>A0AAQ3RJN3_VIGMU</name>
<evidence type="ECO:0000256" key="1">
    <source>
        <dbReference type="SAM" id="MobiDB-lite"/>
    </source>
</evidence>
<evidence type="ECO:0000313" key="2">
    <source>
        <dbReference type="EMBL" id="WVY97818.1"/>
    </source>
</evidence>
<evidence type="ECO:0000313" key="3">
    <source>
        <dbReference type="Proteomes" id="UP001374535"/>
    </source>
</evidence>
<dbReference type="Proteomes" id="UP001374535">
    <property type="component" value="Chromosome 9"/>
</dbReference>
<protein>
    <submittedName>
        <fullName evidence="2">Uncharacterized protein</fullName>
    </submittedName>
</protein>
<feature type="non-terminal residue" evidence="2">
    <location>
        <position position="1"/>
    </location>
</feature>
<proteinExistence type="predicted"/>
<gene>
    <name evidence="2" type="ORF">V8G54_029969</name>
</gene>
<keyword evidence="3" id="KW-1185">Reference proteome</keyword>
<accession>A0AAQ3RJN3</accession>
<sequence length="105" mass="11811">GKQTLEKTKRSLSIQEILSKECKVGLAALLCQKNELEFVVGLFIGEKRSRKIGPSPADHRPASHFAARRWTLNRTTARRFPLCRKTARRQGTAAQRPELMSSPPV</sequence>
<reference evidence="2 3" key="1">
    <citation type="journal article" date="2023" name="Life. Sci Alliance">
        <title>Evolutionary insights into 3D genome organization and epigenetic landscape of Vigna mungo.</title>
        <authorList>
            <person name="Junaid A."/>
            <person name="Singh B."/>
            <person name="Bhatia S."/>
        </authorList>
    </citation>
    <scope>NUCLEOTIDE SEQUENCE [LARGE SCALE GENOMIC DNA]</scope>
    <source>
        <strain evidence="2">Urdbean</strain>
    </source>
</reference>
<organism evidence="2 3">
    <name type="scientific">Vigna mungo</name>
    <name type="common">Black gram</name>
    <name type="synonym">Phaseolus mungo</name>
    <dbReference type="NCBI Taxonomy" id="3915"/>
    <lineage>
        <taxon>Eukaryota</taxon>
        <taxon>Viridiplantae</taxon>
        <taxon>Streptophyta</taxon>
        <taxon>Embryophyta</taxon>
        <taxon>Tracheophyta</taxon>
        <taxon>Spermatophyta</taxon>
        <taxon>Magnoliopsida</taxon>
        <taxon>eudicotyledons</taxon>
        <taxon>Gunneridae</taxon>
        <taxon>Pentapetalae</taxon>
        <taxon>rosids</taxon>
        <taxon>fabids</taxon>
        <taxon>Fabales</taxon>
        <taxon>Fabaceae</taxon>
        <taxon>Papilionoideae</taxon>
        <taxon>50 kb inversion clade</taxon>
        <taxon>NPAAA clade</taxon>
        <taxon>indigoferoid/millettioid clade</taxon>
        <taxon>Phaseoleae</taxon>
        <taxon>Vigna</taxon>
    </lineage>
</organism>